<accession>E9GQH8</accession>
<reference evidence="1 2" key="1">
    <citation type="journal article" date="2011" name="Science">
        <title>The ecoresponsive genome of Daphnia pulex.</title>
        <authorList>
            <person name="Colbourne J.K."/>
            <person name="Pfrender M.E."/>
            <person name="Gilbert D."/>
            <person name="Thomas W.K."/>
            <person name="Tucker A."/>
            <person name="Oakley T.H."/>
            <person name="Tokishita S."/>
            <person name="Aerts A."/>
            <person name="Arnold G.J."/>
            <person name="Basu M.K."/>
            <person name="Bauer D.J."/>
            <person name="Caceres C.E."/>
            <person name="Carmel L."/>
            <person name="Casola C."/>
            <person name="Choi J.H."/>
            <person name="Detter J.C."/>
            <person name="Dong Q."/>
            <person name="Dusheyko S."/>
            <person name="Eads B.D."/>
            <person name="Frohlich T."/>
            <person name="Geiler-Samerotte K.A."/>
            <person name="Gerlach D."/>
            <person name="Hatcher P."/>
            <person name="Jogdeo S."/>
            <person name="Krijgsveld J."/>
            <person name="Kriventseva E.V."/>
            <person name="Kultz D."/>
            <person name="Laforsch C."/>
            <person name="Lindquist E."/>
            <person name="Lopez J."/>
            <person name="Manak J.R."/>
            <person name="Muller J."/>
            <person name="Pangilinan J."/>
            <person name="Patwardhan R.P."/>
            <person name="Pitluck S."/>
            <person name="Pritham E.J."/>
            <person name="Rechtsteiner A."/>
            <person name="Rho M."/>
            <person name="Rogozin I.B."/>
            <person name="Sakarya O."/>
            <person name="Salamov A."/>
            <person name="Schaack S."/>
            <person name="Shapiro H."/>
            <person name="Shiga Y."/>
            <person name="Skalitzky C."/>
            <person name="Smith Z."/>
            <person name="Souvorov A."/>
            <person name="Sung W."/>
            <person name="Tang Z."/>
            <person name="Tsuchiya D."/>
            <person name="Tu H."/>
            <person name="Vos H."/>
            <person name="Wang M."/>
            <person name="Wolf Y.I."/>
            <person name="Yamagata H."/>
            <person name="Yamada T."/>
            <person name="Ye Y."/>
            <person name="Shaw J.R."/>
            <person name="Andrews J."/>
            <person name="Crease T.J."/>
            <person name="Tang H."/>
            <person name="Lucas S.M."/>
            <person name="Robertson H.M."/>
            <person name="Bork P."/>
            <person name="Koonin E.V."/>
            <person name="Zdobnov E.M."/>
            <person name="Grigoriev I.V."/>
            <person name="Lynch M."/>
            <person name="Boore J.L."/>
        </authorList>
    </citation>
    <scope>NUCLEOTIDE SEQUENCE [LARGE SCALE GENOMIC DNA]</scope>
</reference>
<dbReference type="HOGENOM" id="CLU_2529726_0_0_1"/>
<evidence type="ECO:0000313" key="1">
    <source>
        <dbReference type="EMBL" id="EFX78121.1"/>
    </source>
</evidence>
<organism evidence="1 2">
    <name type="scientific">Daphnia pulex</name>
    <name type="common">Water flea</name>
    <dbReference type="NCBI Taxonomy" id="6669"/>
    <lineage>
        <taxon>Eukaryota</taxon>
        <taxon>Metazoa</taxon>
        <taxon>Ecdysozoa</taxon>
        <taxon>Arthropoda</taxon>
        <taxon>Crustacea</taxon>
        <taxon>Branchiopoda</taxon>
        <taxon>Diplostraca</taxon>
        <taxon>Cladocera</taxon>
        <taxon>Anomopoda</taxon>
        <taxon>Daphniidae</taxon>
        <taxon>Daphnia</taxon>
    </lineage>
</organism>
<dbReference type="Proteomes" id="UP000000305">
    <property type="component" value="Unassembled WGS sequence"/>
</dbReference>
<keyword evidence="2" id="KW-1185">Reference proteome</keyword>
<dbReference type="InParanoid" id="E9GQH8"/>
<name>E9GQH8_DAPPU</name>
<dbReference type="AlphaFoldDB" id="E9GQH8"/>
<dbReference type="EMBL" id="GL732558">
    <property type="protein sequence ID" value="EFX78121.1"/>
    <property type="molecule type" value="Genomic_DNA"/>
</dbReference>
<protein>
    <submittedName>
        <fullName evidence="1">Uncharacterized protein</fullName>
    </submittedName>
</protein>
<evidence type="ECO:0000313" key="2">
    <source>
        <dbReference type="Proteomes" id="UP000000305"/>
    </source>
</evidence>
<gene>
    <name evidence="1" type="ORF">DAPPUDRAFT_246436</name>
</gene>
<dbReference type="KEGG" id="dpx:DAPPUDRAFT_246436"/>
<proteinExistence type="predicted"/>
<sequence length="84" mass="9501">MTLEQMLTVDPHKSSYISARNTSKDQCNLAYVYLGFAVGIDYFNFHLTSANDEIHLGWNTQQICRPAFTSKTISQHVVEGIEFG</sequence>